<evidence type="ECO:0000256" key="10">
    <source>
        <dbReference type="RuleBase" id="RU003664"/>
    </source>
</evidence>
<keyword evidence="9 10" id="KW-0961">Cell wall biogenesis/degradation</keyword>
<comment type="pathway">
    <text evidence="2 9 10">Cell wall biogenesis; peptidoglycan biosynthesis.</text>
</comment>
<dbReference type="SUPFAM" id="SSF51984">
    <property type="entry name" value="MurCD N-terminal domain"/>
    <property type="match status" value="1"/>
</dbReference>
<organism evidence="13 14">
    <name type="scientific">Luteococcus peritonei</name>
    <dbReference type="NCBI Taxonomy" id="88874"/>
    <lineage>
        <taxon>Bacteria</taxon>
        <taxon>Bacillati</taxon>
        <taxon>Actinomycetota</taxon>
        <taxon>Actinomycetes</taxon>
        <taxon>Propionibacteriales</taxon>
        <taxon>Propionibacteriaceae</taxon>
        <taxon>Luteococcus</taxon>
    </lineage>
</organism>
<evidence type="ECO:0000256" key="2">
    <source>
        <dbReference type="ARBA" id="ARBA00004752"/>
    </source>
</evidence>
<dbReference type="Gene3D" id="3.90.190.20">
    <property type="entry name" value="Mur ligase, C-terminal domain"/>
    <property type="match status" value="1"/>
</dbReference>
<feature type="domain" description="Mur ligase C-terminal" evidence="11">
    <location>
        <begin position="356"/>
        <end position="474"/>
    </location>
</feature>
<dbReference type="InterPro" id="IPR036565">
    <property type="entry name" value="Mur-like_cat_sf"/>
</dbReference>
<name>A0ABW4RQQ7_9ACTN</name>
<dbReference type="PROSITE" id="PS01011">
    <property type="entry name" value="FOLYLPOLYGLU_SYNT_1"/>
    <property type="match status" value="1"/>
</dbReference>
<dbReference type="InterPro" id="IPR036615">
    <property type="entry name" value="Mur_ligase_C_dom_sf"/>
</dbReference>
<sequence length="501" mass="52903">MGGGAAVSLDWIDDADRTSDWQQARVVVAGLGTSGFAAADGLLEVGAQVRVLDENDDAANTEKATVLEMLDARVELGRGTTTELPDDVDLVVTSPGWRPSAPLLAQAAERGIPIWGEVELAYRLQHPDRVVPWLAVTGTNGKTTTTQMLESILLAAGLKSSAVGNIGRPVMEAVLDETAYDVLAVELSSFQLHWMTRGGRMSPAMHSAAVLNLQPDHLQWYVGQGFEGTEPIEAYGADKARIYEQVRHSCVYNVADPATERMVEQAEVVEGARAIGFTLGVPGMSMLGVVDDLIVDRAFVEQRKDSALELARIEDVHPAAPHNVENALAAAALARSFGVNARAVGEGLRNLTLGGHRIQTVAEREGVAWVDDSKATNPHAANSSMRAFDSIVWIAGGQAKGTTFDDLVATHADKLRGAVLLGVDRAVVAEALARHAPDVPVVVVDDASTAAIQAAVRAAASMARPGDTVLLAPGCASQDMWSGYDARGDDFAAAVKALDQA</sequence>
<keyword evidence="6 9" id="KW-0547">Nucleotide-binding</keyword>
<dbReference type="EC" id="6.3.2.9" evidence="9 10"/>
<evidence type="ECO:0000256" key="1">
    <source>
        <dbReference type="ARBA" id="ARBA00004496"/>
    </source>
</evidence>
<comment type="catalytic activity">
    <reaction evidence="9 10">
        <text>UDP-N-acetyl-alpha-D-muramoyl-L-alanine + D-glutamate + ATP = UDP-N-acetyl-alpha-D-muramoyl-L-alanyl-D-glutamate + ADP + phosphate + H(+)</text>
        <dbReference type="Rhea" id="RHEA:16429"/>
        <dbReference type="ChEBI" id="CHEBI:15378"/>
        <dbReference type="ChEBI" id="CHEBI:29986"/>
        <dbReference type="ChEBI" id="CHEBI:30616"/>
        <dbReference type="ChEBI" id="CHEBI:43474"/>
        <dbReference type="ChEBI" id="CHEBI:83898"/>
        <dbReference type="ChEBI" id="CHEBI:83900"/>
        <dbReference type="ChEBI" id="CHEBI:456216"/>
        <dbReference type="EC" id="6.3.2.9"/>
    </reaction>
</comment>
<evidence type="ECO:0000256" key="3">
    <source>
        <dbReference type="ARBA" id="ARBA00022490"/>
    </source>
</evidence>
<keyword evidence="7 9" id="KW-0067">ATP-binding</keyword>
<dbReference type="RefSeq" id="WP_343871721.1">
    <property type="nucleotide sequence ID" value="NZ_BAAAIX010000001.1"/>
</dbReference>
<evidence type="ECO:0000256" key="5">
    <source>
        <dbReference type="ARBA" id="ARBA00022618"/>
    </source>
</evidence>
<dbReference type="InterPro" id="IPR005762">
    <property type="entry name" value="MurD"/>
</dbReference>
<evidence type="ECO:0000256" key="9">
    <source>
        <dbReference type="HAMAP-Rule" id="MF_00639"/>
    </source>
</evidence>
<evidence type="ECO:0000313" key="14">
    <source>
        <dbReference type="Proteomes" id="UP001597326"/>
    </source>
</evidence>
<feature type="domain" description="Mur ligase central" evidence="12">
    <location>
        <begin position="136"/>
        <end position="334"/>
    </location>
</feature>
<dbReference type="HAMAP" id="MF_00639">
    <property type="entry name" value="MurD"/>
    <property type="match status" value="1"/>
</dbReference>
<comment type="function">
    <text evidence="9 10">Cell wall formation. Catalyzes the addition of glutamate to the nucleotide precursor UDP-N-acetylmuramoyl-L-alanine (UMA).</text>
</comment>
<keyword evidence="9 10" id="KW-0573">Peptidoglycan synthesis</keyword>
<dbReference type="Pfam" id="PF08245">
    <property type="entry name" value="Mur_ligase_M"/>
    <property type="match status" value="1"/>
</dbReference>
<dbReference type="SUPFAM" id="SSF53244">
    <property type="entry name" value="MurD-like peptide ligases, peptide-binding domain"/>
    <property type="match status" value="1"/>
</dbReference>
<evidence type="ECO:0000256" key="6">
    <source>
        <dbReference type="ARBA" id="ARBA00022741"/>
    </source>
</evidence>
<dbReference type="Pfam" id="PF02875">
    <property type="entry name" value="Mur_ligase_C"/>
    <property type="match status" value="1"/>
</dbReference>
<reference evidence="14" key="1">
    <citation type="journal article" date="2019" name="Int. J. Syst. Evol. Microbiol.">
        <title>The Global Catalogue of Microorganisms (GCM) 10K type strain sequencing project: providing services to taxonomists for standard genome sequencing and annotation.</title>
        <authorList>
            <consortium name="The Broad Institute Genomics Platform"/>
            <consortium name="The Broad Institute Genome Sequencing Center for Infectious Disease"/>
            <person name="Wu L."/>
            <person name="Ma J."/>
        </authorList>
    </citation>
    <scope>NUCLEOTIDE SEQUENCE [LARGE SCALE GENOMIC DNA]</scope>
    <source>
        <strain evidence="14">CAIM 431</strain>
    </source>
</reference>
<dbReference type="PANTHER" id="PTHR43692">
    <property type="entry name" value="UDP-N-ACETYLMURAMOYLALANINE--D-GLUTAMATE LIGASE"/>
    <property type="match status" value="1"/>
</dbReference>
<accession>A0ABW4RQQ7</accession>
<evidence type="ECO:0000313" key="13">
    <source>
        <dbReference type="EMBL" id="MFD1888657.1"/>
    </source>
</evidence>
<dbReference type="InterPro" id="IPR013221">
    <property type="entry name" value="Mur_ligase_cen"/>
</dbReference>
<dbReference type="InterPro" id="IPR018109">
    <property type="entry name" value="Folylpolyglutamate_synth_CS"/>
</dbReference>
<dbReference type="SUPFAM" id="SSF53623">
    <property type="entry name" value="MurD-like peptide ligases, catalytic domain"/>
    <property type="match status" value="1"/>
</dbReference>
<feature type="binding site" evidence="9">
    <location>
        <begin position="138"/>
        <end position="144"/>
    </location>
    <ligand>
        <name>ATP</name>
        <dbReference type="ChEBI" id="CHEBI:30616"/>
    </ligand>
</feature>
<comment type="similarity">
    <text evidence="9">Belongs to the MurCDEF family.</text>
</comment>
<dbReference type="NCBIfam" id="TIGR01087">
    <property type="entry name" value="murD"/>
    <property type="match status" value="1"/>
</dbReference>
<keyword evidence="5 9" id="KW-0132">Cell division</keyword>
<keyword evidence="14" id="KW-1185">Reference proteome</keyword>
<dbReference type="PANTHER" id="PTHR43692:SF1">
    <property type="entry name" value="UDP-N-ACETYLMURAMOYLALANINE--D-GLUTAMATE LIGASE"/>
    <property type="match status" value="1"/>
</dbReference>
<keyword evidence="4 9" id="KW-0436">Ligase</keyword>
<protein>
    <recommendedName>
        <fullName evidence="9 10">UDP-N-acetylmuramoylalanine--D-glutamate ligase</fullName>
        <ecNumber evidence="9 10">6.3.2.9</ecNumber>
    </recommendedName>
    <alternativeName>
        <fullName evidence="9">D-glutamic acid-adding enzyme</fullName>
    </alternativeName>
    <alternativeName>
        <fullName evidence="9">UDP-N-acetylmuramoyl-L-alanyl-D-glutamate synthetase</fullName>
    </alternativeName>
</protein>
<dbReference type="Gene3D" id="3.40.50.720">
    <property type="entry name" value="NAD(P)-binding Rossmann-like Domain"/>
    <property type="match status" value="1"/>
</dbReference>
<dbReference type="InterPro" id="IPR004101">
    <property type="entry name" value="Mur_ligase_C"/>
</dbReference>
<keyword evidence="8 9" id="KW-0131">Cell cycle</keyword>
<gene>
    <name evidence="9 13" type="primary">murD</name>
    <name evidence="13" type="ORF">ACFSCS_00440</name>
</gene>
<evidence type="ECO:0000256" key="8">
    <source>
        <dbReference type="ARBA" id="ARBA00023306"/>
    </source>
</evidence>
<dbReference type="Proteomes" id="UP001597326">
    <property type="component" value="Unassembled WGS sequence"/>
</dbReference>
<keyword evidence="9 10" id="KW-0133">Cell shape</keyword>
<evidence type="ECO:0000259" key="12">
    <source>
        <dbReference type="Pfam" id="PF08245"/>
    </source>
</evidence>
<dbReference type="EMBL" id="JBHUFZ010000001">
    <property type="protein sequence ID" value="MFD1888657.1"/>
    <property type="molecule type" value="Genomic_DNA"/>
</dbReference>
<dbReference type="Pfam" id="PF21799">
    <property type="entry name" value="MurD-like_N"/>
    <property type="match status" value="1"/>
</dbReference>
<keyword evidence="3 9" id="KW-0963">Cytoplasm</keyword>
<dbReference type="GO" id="GO:0008764">
    <property type="term" value="F:UDP-N-acetylmuramoylalanine-D-glutamate ligase activity"/>
    <property type="evidence" value="ECO:0007669"/>
    <property type="project" value="UniProtKB-EC"/>
</dbReference>
<comment type="subcellular location">
    <subcellularLocation>
        <location evidence="1 9 10">Cytoplasm</location>
    </subcellularLocation>
</comment>
<comment type="caution">
    <text evidence="13">The sequence shown here is derived from an EMBL/GenBank/DDBJ whole genome shotgun (WGS) entry which is preliminary data.</text>
</comment>
<evidence type="ECO:0000256" key="4">
    <source>
        <dbReference type="ARBA" id="ARBA00022598"/>
    </source>
</evidence>
<proteinExistence type="inferred from homology"/>
<evidence type="ECO:0000259" key="11">
    <source>
        <dbReference type="Pfam" id="PF02875"/>
    </source>
</evidence>
<dbReference type="Gene3D" id="3.40.1190.10">
    <property type="entry name" value="Mur-like, catalytic domain"/>
    <property type="match status" value="1"/>
</dbReference>
<evidence type="ECO:0000256" key="7">
    <source>
        <dbReference type="ARBA" id="ARBA00022840"/>
    </source>
</evidence>